<dbReference type="RefSeq" id="WP_089397829.1">
    <property type="nucleotide sequence ID" value="NZ_FZOT01000001.1"/>
</dbReference>
<dbReference type="GO" id="GO:0016740">
    <property type="term" value="F:transferase activity"/>
    <property type="evidence" value="ECO:0007669"/>
    <property type="project" value="UniProtKB-KW"/>
</dbReference>
<accession>A0A239CWC1</accession>
<keyword evidence="2" id="KW-1185">Reference proteome</keyword>
<evidence type="ECO:0000313" key="2">
    <source>
        <dbReference type="Proteomes" id="UP000198284"/>
    </source>
</evidence>
<dbReference type="AlphaFoldDB" id="A0A239CWC1"/>
<dbReference type="EMBL" id="FZOT01000001">
    <property type="protein sequence ID" value="SNS23844.1"/>
    <property type="molecule type" value="Genomic_DNA"/>
</dbReference>
<sequence>MRLIYLSPVPWNSFSQRPHEMATYFHAATGGKVTWIDPYPTRLPTVADLLRKTPPLTGADAGSPDWLELLRPRALPIEPLPGSGMVNRFMWRDVLHRVRRVMDGQTLIGVGKPSELAIQLLRRGPRRSAFYDAMDDFPAFYSGFSQAAMAGRERQVAQLADTVITSSHLIQRRFGQFKQDVRLVMNACASDRLPARRPRLPSANGPVIGYVGTIAAWFDWEMVAALARALPTARIRLIGPLYQAPPFAVPPNLSIEPPLPHAEALQVMNEFDIGLIPFKQTPLTASVDPIKFYEYRAMGLPILSTAFGEMALRGELEGVCLAGPDSDFQSLVHHALTLAASEQEVQVFRLANSWSSRFASARLFS</sequence>
<evidence type="ECO:0000313" key="1">
    <source>
        <dbReference type="EMBL" id="SNS23844.1"/>
    </source>
</evidence>
<organism evidence="1 2">
    <name type="scientific">Noviherbaspirillum humi</name>
    <dbReference type="NCBI Taxonomy" id="1688639"/>
    <lineage>
        <taxon>Bacteria</taxon>
        <taxon>Pseudomonadati</taxon>
        <taxon>Pseudomonadota</taxon>
        <taxon>Betaproteobacteria</taxon>
        <taxon>Burkholderiales</taxon>
        <taxon>Oxalobacteraceae</taxon>
        <taxon>Noviherbaspirillum</taxon>
    </lineage>
</organism>
<dbReference type="Gene3D" id="3.40.50.2000">
    <property type="entry name" value="Glycogen Phosphorylase B"/>
    <property type="match status" value="1"/>
</dbReference>
<dbReference type="OrthoDB" id="9816564at2"/>
<proteinExistence type="predicted"/>
<name>A0A239CWC1_9BURK</name>
<keyword evidence="1" id="KW-0808">Transferase</keyword>
<reference evidence="1 2" key="1">
    <citation type="submission" date="2017-06" db="EMBL/GenBank/DDBJ databases">
        <authorList>
            <person name="Kim H.J."/>
            <person name="Triplett B.A."/>
        </authorList>
    </citation>
    <scope>NUCLEOTIDE SEQUENCE [LARGE SCALE GENOMIC DNA]</scope>
    <source>
        <strain evidence="1 2">U15</strain>
    </source>
</reference>
<gene>
    <name evidence="1" type="ORF">SAMN06265795_101662</name>
</gene>
<dbReference type="SUPFAM" id="SSF53756">
    <property type="entry name" value="UDP-Glycosyltransferase/glycogen phosphorylase"/>
    <property type="match status" value="1"/>
</dbReference>
<dbReference type="Proteomes" id="UP000198284">
    <property type="component" value="Unassembled WGS sequence"/>
</dbReference>
<protein>
    <submittedName>
        <fullName evidence="1">Glycosyltransferase involved in cell wall bisynthesis</fullName>
    </submittedName>
</protein>